<reference evidence="2" key="1">
    <citation type="submission" date="2019-08" db="EMBL/GenBank/DDBJ databases">
        <authorList>
            <person name="Pogozhova M.P."/>
            <person name="Pisanov R.V."/>
            <person name="Gaevskaya N.E."/>
            <person name="Vodopyanov A.S."/>
        </authorList>
    </citation>
    <scope>NUCLEOTIDE SEQUENCE</scope>
</reference>
<dbReference type="InterPro" id="IPR037026">
    <property type="entry name" value="Vgr_OB-fold_dom_sf"/>
</dbReference>
<sequence length="232" mass="25351">MNMNSKRTELMKRSFIELMKDVGTSIPGHFLAFDPDTQLAQIQIGIQRVDVNGKVFEPAPLIECPVAFLGGSEYFIEHQIDPGDECLIVFSQRCIDGWINTGGIADNHIMRFHDFNDAAILPGLRSQPNKISSFENNGVRLRNKSGDKYIWLKNDGTAEITVDTLRLNGDFVHTGDTNHTGNTIQSGDLTVSGTIIAGIISAMTSLLIAGKEMLGHIHSGVTRGNQNTDGPV</sequence>
<evidence type="ECO:0000313" key="2">
    <source>
        <dbReference type="EMBL" id="QGH75033.1"/>
    </source>
</evidence>
<evidence type="ECO:0000259" key="1">
    <source>
        <dbReference type="Pfam" id="PF18352"/>
    </source>
</evidence>
<dbReference type="Gene3D" id="2.40.50.230">
    <property type="entry name" value="Gp5 N-terminal domain"/>
    <property type="match status" value="1"/>
</dbReference>
<dbReference type="InterPro" id="IPR041599">
    <property type="entry name" value="Gp138_N"/>
</dbReference>
<proteinExistence type="predicted"/>
<accession>A0A5Q2WEC1</accession>
<gene>
    <name evidence="2" type="ORF">RostovM3_00012</name>
</gene>
<organism evidence="2">
    <name type="scientific">Vibrio phage Rostov M3</name>
    <dbReference type="NCBI Taxonomy" id="2660724"/>
    <lineage>
        <taxon>Viruses</taxon>
        <taxon>Duplodnaviria</taxon>
        <taxon>Heunggongvirae</taxon>
        <taxon>Uroviricota</taxon>
        <taxon>Caudoviricetes</taxon>
    </lineage>
</organism>
<feature type="domain" description="Phage protein Gp138 N-terminal" evidence="1">
    <location>
        <begin position="26"/>
        <end position="123"/>
    </location>
</feature>
<dbReference type="EMBL" id="MN379461">
    <property type="protein sequence ID" value="QGH75033.1"/>
    <property type="molecule type" value="Genomic_DNA"/>
</dbReference>
<name>A0A5Q2WEC1_9CAUD</name>
<protein>
    <submittedName>
        <fullName evidence="2">Putative baseplate protein</fullName>
    </submittedName>
</protein>
<dbReference type="Pfam" id="PF18352">
    <property type="entry name" value="Gp138_N"/>
    <property type="match status" value="1"/>
</dbReference>